<dbReference type="Proteomes" id="UP000829685">
    <property type="component" value="Unassembled WGS sequence"/>
</dbReference>
<protein>
    <submittedName>
        <fullName evidence="2">Uncharacterized protein</fullName>
    </submittedName>
</protein>
<accession>A0A9Q0AUZ2</accession>
<organism evidence="2 3">
    <name type="scientific">Neoarthrinium moseri</name>
    <dbReference type="NCBI Taxonomy" id="1658444"/>
    <lineage>
        <taxon>Eukaryota</taxon>
        <taxon>Fungi</taxon>
        <taxon>Dikarya</taxon>
        <taxon>Ascomycota</taxon>
        <taxon>Pezizomycotina</taxon>
        <taxon>Sordariomycetes</taxon>
        <taxon>Xylariomycetidae</taxon>
        <taxon>Amphisphaeriales</taxon>
        <taxon>Apiosporaceae</taxon>
        <taxon>Neoarthrinium</taxon>
    </lineage>
</organism>
<feature type="region of interest" description="Disordered" evidence="1">
    <location>
        <begin position="398"/>
        <end position="433"/>
    </location>
</feature>
<gene>
    <name evidence="2" type="ORF">JX265_001215</name>
</gene>
<evidence type="ECO:0000256" key="1">
    <source>
        <dbReference type="SAM" id="MobiDB-lite"/>
    </source>
</evidence>
<feature type="region of interest" description="Disordered" evidence="1">
    <location>
        <begin position="217"/>
        <end position="257"/>
    </location>
</feature>
<keyword evidence="3" id="KW-1185">Reference proteome</keyword>
<name>A0A9Q0AUZ2_9PEZI</name>
<feature type="compositionally biased region" description="Basic residues" evidence="1">
    <location>
        <begin position="224"/>
        <end position="233"/>
    </location>
</feature>
<evidence type="ECO:0000313" key="2">
    <source>
        <dbReference type="EMBL" id="KAI1880975.1"/>
    </source>
</evidence>
<dbReference type="EMBL" id="JAFIMR010000002">
    <property type="protein sequence ID" value="KAI1880975.1"/>
    <property type="molecule type" value="Genomic_DNA"/>
</dbReference>
<sequence length="452" mass="51418">MATDSSLRLGLTDDSLPARMFWRDSQHWDYPGDHFEPGNLTAFDQLFNRLASTFKPNLNRSRLRRVIKKKKRTDGSRDSKWLTLFYKNIVEQITIAIAQENFKHIAQTTALAFYEMDQDFYTSFKPAHKDQKAFEKILSPWRRARYDIVVLCLRLQNEAKFLKDQLAEETDRTDTDRMAINYRGAFCTQNYNMLRSVLDESMITSRQGETVTYQIFEPLQPKSRGNRAGKRQVSKSITTSARMGQETSEKVSIGQEKPQVFAEGRVLAVPDKSPEVHVSPDSDIELQINAQKRKHFDEGESSQSQPQPPPKKVKAETHLTTRANGQDKSGKHDKELVKAAQLTKQDIGMQAPTACRRCKNGSCLVARDPLAFKSLKCQKCLRQKQSCTFDLENPGRQISPEAGQYFKEQEEKKKRRKHSASVSASESSSVPTAAKCAQQFTSMETGGGFIEK</sequence>
<feature type="region of interest" description="Disordered" evidence="1">
    <location>
        <begin position="294"/>
        <end position="316"/>
    </location>
</feature>
<feature type="compositionally biased region" description="Polar residues" evidence="1">
    <location>
        <begin position="234"/>
        <end position="246"/>
    </location>
</feature>
<dbReference type="AlphaFoldDB" id="A0A9Q0AUZ2"/>
<comment type="caution">
    <text evidence="2">The sequence shown here is derived from an EMBL/GenBank/DDBJ whole genome shotgun (WGS) entry which is preliminary data.</text>
</comment>
<reference evidence="2" key="1">
    <citation type="submission" date="2021-03" db="EMBL/GenBank/DDBJ databases">
        <title>Revisited historic fungal species revealed as producer of novel bioactive compounds through whole genome sequencing and comparative genomics.</title>
        <authorList>
            <person name="Vignolle G.A."/>
            <person name="Hochenegger N."/>
            <person name="Mach R.L."/>
            <person name="Mach-Aigner A.R."/>
            <person name="Javad Rahimi M."/>
            <person name="Salim K.A."/>
            <person name="Chan C.M."/>
            <person name="Lim L.B.L."/>
            <person name="Cai F."/>
            <person name="Druzhinina I.S."/>
            <person name="U'Ren J.M."/>
            <person name="Derntl C."/>
        </authorList>
    </citation>
    <scope>NUCLEOTIDE SEQUENCE</scope>
    <source>
        <strain evidence="2">TUCIM 5799</strain>
    </source>
</reference>
<feature type="compositionally biased region" description="Low complexity" evidence="1">
    <location>
        <begin position="420"/>
        <end position="430"/>
    </location>
</feature>
<evidence type="ECO:0000313" key="3">
    <source>
        <dbReference type="Proteomes" id="UP000829685"/>
    </source>
</evidence>
<proteinExistence type="predicted"/>